<reference evidence="1" key="1">
    <citation type="submission" date="2023-10" db="EMBL/GenBank/DDBJ databases">
        <title>Chromosome-level genome of the transformable northern wattle, Acacia crassicarpa.</title>
        <authorList>
            <person name="Massaro I."/>
            <person name="Sinha N.R."/>
            <person name="Poethig S."/>
            <person name="Leichty A.R."/>
        </authorList>
    </citation>
    <scope>NUCLEOTIDE SEQUENCE</scope>
    <source>
        <strain evidence="1">Acra3RX</strain>
        <tissue evidence="1">Leaf</tissue>
    </source>
</reference>
<proteinExistence type="predicted"/>
<dbReference type="Proteomes" id="UP001293593">
    <property type="component" value="Unassembled WGS sequence"/>
</dbReference>
<keyword evidence="2" id="KW-1185">Reference proteome</keyword>
<dbReference type="EMBL" id="JAWXYG010000011">
    <property type="protein sequence ID" value="KAK4258751.1"/>
    <property type="molecule type" value="Genomic_DNA"/>
</dbReference>
<gene>
    <name evidence="1" type="ORF">QN277_005164</name>
</gene>
<name>A0AAE1IXF3_9FABA</name>
<sequence length="82" mass="9173">MADDFSSSSKDYSKNCTLLGKMTVLVFAMASKSSTEIGVLDIKIINETCPQPNIEAWEMPHAHYPKPRTYCRDVGVDGWRSC</sequence>
<accession>A0AAE1IXF3</accession>
<evidence type="ECO:0000313" key="1">
    <source>
        <dbReference type="EMBL" id="KAK4258751.1"/>
    </source>
</evidence>
<dbReference type="AlphaFoldDB" id="A0AAE1IXF3"/>
<protein>
    <submittedName>
        <fullName evidence="1">Uncharacterized protein</fullName>
    </submittedName>
</protein>
<comment type="caution">
    <text evidence="1">The sequence shown here is derived from an EMBL/GenBank/DDBJ whole genome shotgun (WGS) entry which is preliminary data.</text>
</comment>
<evidence type="ECO:0000313" key="2">
    <source>
        <dbReference type="Proteomes" id="UP001293593"/>
    </source>
</evidence>
<organism evidence="1 2">
    <name type="scientific">Acacia crassicarpa</name>
    <name type="common">northern wattle</name>
    <dbReference type="NCBI Taxonomy" id="499986"/>
    <lineage>
        <taxon>Eukaryota</taxon>
        <taxon>Viridiplantae</taxon>
        <taxon>Streptophyta</taxon>
        <taxon>Embryophyta</taxon>
        <taxon>Tracheophyta</taxon>
        <taxon>Spermatophyta</taxon>
        <taxon>Magnoliopsida</taxon>
        <taxon>eudicotyledons</taxon>
        <taxon>Gunneridae</taxon>
        <taxon>Pentapetalae</taxon>
        <taxon>rosids</taxon>
        <taxon>fabids</taxon>
        <taxon>Fabales</taxon>
        <taxon>Fabaceae</taxon>
        <taxon>Caesalpinioideae</taxon>
        <taxon>mimosoid clade</taxon>
        <taxon>Acacieae</taxon>
        <taxon>Acacia</taxon>
    </lineage>
</organism>